<dbReference type="InterPro" id="IPR000182">
    <property type="entry name" value="GNAT_dom"/>
</dbReference>
<protein>
    <submittedName>
        <fullName evidence="2">GNAT family N-acetyltransferase</fullName>
    </submittedName>
</protein>
<evidence type="ECO:0000313" key="3">
    <source>
        <dbReference type="Proteomes" id="UP000444174"/>
    </source>
</evidence>
<dbReference type="EMBL" id="WIBF01000015">
    <property type="protein sequence ID" value="MQQ10426.1"/>
    <property type="molecule type" value="Genomic_DNA"/>
</dbReference>
<comment type="caution">
    <text evidence="2">The sequence shown here is derived from an EMBL/GenBank/DDBJ whole genome shotgun (WGS) entry which is preliminary data.</text>
</comment>
<name>A0A843YGY9_9RHOB</name>
<reference evidence="2 3" key="1">
    <citation type="submission" date="2019-10" db="EMBL/GenBank/DDBJ databases">
        <title>Epibacterium sp. nov., isolated from seawater.</title>
        <authorList>
            <person name="Zhang X."/>
            <person name="Li N."/>
        </authorList>
    </citation>
    <scope>NUCLEOTIDE SEQUENCE [LARGE SCALE GENOMIC DNA]</scope>
    <source>
        <strain evidence="2 3">SM1979</strain>
    </source>
</reference>
<dbReference type="PANTHER" id="PTHR43792">
    <property type="entry name" value="GNAT FAMILY, PUTATIVE (AFU_ORTHOLOGUE AFUA_3G00765)-RELATED-RELATED"/>
    <property type="match status" value="1"/>
</dbReference>
<sequence length="185" mass="20178">MTPPEIRSDRLILRGHGLADYGDVLRVWSDPQVVKHISGVPDTAETAWAKLMFHMGHWTALGFGYWAVTARDGGYLGMVGFCVLPRLSEPPLKSLLTSDPIEAGWAFAPGAQGQGFATEAMTAALTWADQQPWPETVALIVDDHAASHRLAARLGYKACGDVSYKGRANTLLQRPRARTRTSPHT</sequence>
<dbReference type="GO" id="GO:0016747">
    <property type="term" value="F:acyltransferase activity, transferring groups other than amino-acyl groups"/>
    <property type="evidence" value="ECO:0007669"/>
    <property type="project" value="InterPro"/>
</dbReference>
<proteinExistence type="predicted"/>
<evidence type="ECO:0000313" key="2">
    <source>
        <dbReference type="EMBL" id="MQQ10426.1"/>
    </source>
</evidence>
<dbReference type="AlphaFoldDB" id="A0A843YGY9"/>
<dbReference type="RefSeq" id="WP_153217407.1">
    <property type="nucleotide sequence ID" value="NZ_WIBF01000015.1"/>
</dbReference>
<dbReference type="InterPro" id="IPR051531">
    <property type="entry name" value="N-acetyltransferase"/>
</dbReference>
<feature type="domain" description="N-acetyltransferase" evidence="1">
    <location>
        <begin position="4"/>
        <end position="177"/>
    </location>
</feature>
<dbReference type="Pfam" id="PF13302">
    <property type="entry name" value="Acetyltransf_3"/>
    <property type="match status" value="1"/>
</dbReference>
<gene>
    <name evidence="2" type="ORF">GFB49_18325</name>
</gene>
<dbReference type="PROSITE" id="PS51186">
    <property type="entry name" value="GNAT"/>
    <property type="match status" value="1"/>
</dbReference>
<dbReference type="InterPro" id="IPR016181">
    <property type="entry name" value="Acyl_CoA_acyltransferase"/>
</dbReference>
<dbReference type="PANTHER" id="PTHR43792:SF16">
    <property type="entry name" value="N-ACETYLTRANSFERASE DOMAIN-CONTAINING PROTEIN"/>
    <property type="match status" value="1"/>
</dbReference>
<organism evidence="2 3">
    <name type="scientific">Tritonibacter litoralis</name>
    <dbReference type="NCBI Taxonomy" id="2662264"/>
    <lineage>
        <taxon>Bacteria</taxon>
        <taxon>Pseudomonadati</taxon>
        <taxon>Pseudomonadota</taxon>
        <taxon>Alphaproteobacteria</taxon>
        <taxon>Rhodobacterales</taxon>
        <taxon>Paracoccaceae</taxon>
        <taxon>Tritonibacter</taxon>
    </lineage>
</organism>
<dbReference type="SUPFAM" id="SSF55729">
    <property type="entry name" value="Acyl-CoA N-acyltransferases (Nat)"/>
    <property type="match status" value="1"/>
</dbReference>
<keyword evidence="3" id="KW-1185">Reference proteome</keyword>
<keyword evidence="2" id="KW-0808">Transferase</keyword>
<accession>A0A843YGY9</accession>
<dbReference type="Proteomes" id="UP000444174">
    <property type="component" value="Unassembled WGS sequence"/>
</dbReference>
<dbReference type="Gene3D" id="3.40.630.30">
    <property type="match status" value="1"/>
</dbReference>
<evidence type="ECO:0000259" key="1">
    <source>
        <dbReference type="PROSITE" id="PS51186"/>
    </source>
</evidence>